<dbReference type="Proteomes" id="UP000215914">
    <property type="component" value="Chromosome 5"/>
</dbReference>
<proteinExistence type="predicted"/>
<accession>A0A251UV48</accession>
<evidence type="ECO:0000313" key="1">
    <source>
        <dbReference type="EMBL" id="OTG26746.1"/>
    </source>
</evidence>
<dbReference type="AlphaFoldDB" id="A0A251UV48"/>
<protein>
    <submittedName>
        <fullName evidence="1">Uncharacterized protein</fullName>
    </submittedName>
</protein>
<organism evidence="1 2">
    <name type="scientific">Helianthus annuus</name>
    <name type="common">Common sunflower</name>
    <dbReference type="NCBI Taxonomy" id="4232"/>
    <lineage>
        <taxon>Eukaryota</taxon>
        <taxon>Viridiplantae</taxon>
        <taxon>Streptophyta</taxon>
        <taxon>Embryophyta</taxon>
        <taxon>Tracheophyta</taxon>
        <taxon>Spermatophyta</taxon>
        <taxon>Magnoliopsida</taxon>
        <taxon>eudicotyledons</taxon>
        <taxon>Gunneridae</taxon>
        <taxon>Pentapetalae</taxon>
        <taxon>asterids</taxon>
        <taxon>campanulids</taxon>
        <taxon>Asterales</taxon>
        <taxon>Asteraceae</taxon>
        <taxon>Asteroideae</taxon>
        <taxon>Heliantheae alliance</taxon>
        <taxon>Heliantheae</taxon>
        <taxon>Helianthus</taxon>
    </lineage>
</organism>
<name>A0A251UV48_HELAN</name>
<gene>
    <name evidence="1" type="ORF">HannXRQ_Chr05g0162091</name>
</gene>
<dbReference type="EMBL" id="CM007894">
    <property type="protein sequence ID" value="OTG26746.1"/>
    <property type="molecule type" value="Genomic_DNA"/>
</dbReference>
<reference evidence="2" key="1">
    <citation type="journal article" date="2017" name="Nature">
        <title>The sunflower genome provides insights into oil metabolism, flowering and Asterid evolution.</title>
        <authorList>
            <person name="Badouin H."/>
            <person name="Gouzy J."/>
            <person name="Grassa C.J."/>
            <person name="Murat F."/>
            <person name="Staton S.E."/>
            <person name="Cottret L."/>
            <person name="Lelandais-Briere C."/>
            <person name="Owens G.L."/>
            <person name="Carrere S."/>
            <person name="Mayjonade B."/>
            <person name="Legrand L."/>
            <person name="Gill N."/>
            <person name="Kane N.C."/>
            <person name="Bowers J.E."/>
            <person name="Hubner S."/>
            <person name="Bellec A."/>
            <person name="Berard A."/>
            <person name="Berges H."/>
            <person name="Blanchet N."/>
            <person name="Boniface M.C."/>
            <person name="Brunel D."/>
            <person name="Catrice O."/>
            <person name="Chaidir N."/>
            <person name="Claudel C."/>
            <person name="Donnadieu C."/>
            <person name="Faraut T."/>
            <person name="Fievet G."/>
            <person name="Helmstetter N."/>
            <person name="King M."/>
            <person name="Knapp S.J."/>
            <person name="Lai Z."/>
            <person name="Le Paslier M.C."/>
            <person name="Lippi Y."/>
            <person name="Lorenzon L."/>
            <person name="Mandel J.R."/>
            <person name="Marage G."/>
            <person name="Marchand G."/>
            <person name="Marquand E."/>
            <person name="Bret-Mestries E."/>
            <person name="Morien E."/>
            <person name="Nambeesan S."/>
            <person name="Nguyen T."/>
            <person name="Pegot-Espagnet P."/>
            <person name="Pouilly N."/>
            <person name="Raftis F."/>
            <person name="Sallet E."/>
            <person name="Schiex T."/>
            <person name="Thomas J."/>
            <person name="Vandecasteele C."/>
            <person name="Vares D."/>
            <person name="Vear F."/>
            <person name="Vautrin S."/>
            <person name="Crespi M."/>
            <person name="Mangin B."/>
            <person name="Burke J.M."/>
            <person name="Salse J."/>
            <person name="Munos S."/>
            <person name="Vincourt P."/>
            <person name="Rieseberg L.H."/>
            <person name="Langlade N.B."/>
        </authorList>
    </citation>
    <scope>NUCLEOTIDE SEQUENCE [LARGE SCALE GENOMIC DNA]</scope>
    <source>
        <strain evidence="2">cv. SF193</strain>
    </source>
</reference>
<keyword evidence="2" id="KW-1185">Reference proteome</keyword>
<sequence length="66" mass="7823">MGVFPVAAHRREREERERPCPINAFLFFFFNKKPIHLRGECRHQFRVLGEFKRGVDLTWHTGIGLA</sequence>
<dbReference type="InParanoid" id="A0A251UV48"/>
<evidence type="ECO:0000313" key="2">
    <source>
        <dbReference type="Proteomes" id="UP000215914"/>
    </source>
</evidence>